<evidence type="ECO:0000259" key="1">
    <source>
        <dbReference type="Pfam" id="PF01575"/>
    </source>
</evidence>
<dbReference type="CDD" id="cd03454">
    <property type="entry name" value="YdeM"/>
    <property type="match status" value="1"/>
</dbReference>
<dbReference type="EMBL" id="LN899824">
    <property type="protein sequence ID" value="CUV32079.1"/>
    <property type="molecule type" value="Genomic_DNA"/>
</dbReference>
<dbReference type="Proteomes" id="UP000262427">
    <property type="component" value="Chromosome MP"/>
</dbReference>
<dbReference type="PANTHER" id="PTHR43664:SF1">
    <property type="entry name" value="BETA-METHYLMALYL-COA DEHYDRATASE"/>
    <property type="match status" value="1"/>
</dbReference>
<reference evidence="2" key="2">
    <citation type="submission" date="2018-01" db="EMBL/GenBank/DDBJ databases">
        <title>Ralstonia pseudosolanacearum P824 infects blueberry.</title>
        <authorList>
            <person name="Bocsanczy A.M."/>
            <person name="Norman D.J."/>
        </authorList>
    </citation>
    <scope>NUCLEOTIDE SEQUENCE</scope>
    <source>
        <strain evidence="2">P824</strain>
    </source>
</reference>
<dbReference type="InterPro" id="IPR052342">
    <property type="entry name" value="MCH/BMMD"/>
</dbReference>
<dbReference type="PATRIC" id="fig|305.92.peg.4857"/>
<accession>A0A0K1ZTZ7</accession>
<organism evidence="3">
    <name type="scientific">Ralstonia solanacearum</name>
    <name type="common">Pseudomonas solanacearum</name>
    <dbReference type="NCBI Taxonomy" id="305"/>
    <lineage>
        <taxon>Bacteria</taxon>
        <taxon>Pseudomonadati</taxon>
        <taxon>Pseudomonadota</taxon>
        <taxon>Betaproteobacteria</taxon>
        <taxon>Burkholderiales</taxon>
        <taxon>Burkholderiaceae</taxon>
        <taxon>Ralstonia</taxon>
        <taxon>Ralstonia solanacearum species complex</taxon>
    </lineage>
</organism>
<dbReference type="Gene3D" id="3.10.129.10">
    <property type="entry name" value="Hotdog Thioesterase"/>
    <property type="match status" value="1"/>
</dbReference>
<evidence type="ECO:0000313" key="4">
    <source>
        <dbReference type="Proteomes" id="UP000262427"/>
    </source>
</evidence>
<protein>
    <submittedName>
        <fullName evidence="3">Putative acyl dehydratase protein</fullName>
    </submittedName>
</protein>
<evidence type="ECO:0000313" key="2">
    <source>
        <dbReference type="EMBL" id="AYA49685.1"/>
    </source>
</evidence>
<dbReference type="PANTHER" id="PTHR43664">
    <property type="entry name" value="MONOAMINE OXIDASE-RELATED"/>
    <property type="match status" value="1"/>
</dbReference>
<proteinExistence type="predicted"/>
<reference evidence="4" key="3">
    <citation type="submission" date="2018-01" db="EMBL/GenBank/DDBJ databases">
        <title>Raltonia solanacearum P824 infects blueberry.</title>
        <authorList>
            <person name="Bocsanczy A.M."/>
            <person name="Norman D.J."/>
        </authorList>
    </citation>
    <scope>NUCLEOTIDE SEQUENCE [LARGE SCALE GENOMIC DNA]</scope>
    <source>
        <strain evidence="4">P824</strain>
    </source>
</reference>
<dbReference type="InterPro" id="IPR002539">
    <property type="entry name" value="MaoC-like_dom"/>
</dbReference>
<name>A0A0K1ZTZ7_RALSL</name>
<dbReference type="Pfam" id="PF01575">
    <property type="entry name" value="MaoC_dehydratas"/>
    <property type="match status" value="1"/>
</dbReference>
<evidence type="ECO:0000313" key="3">
    <source>
        <dbReference type="EMBL" id="CUV32079.1"/>
    </source>
</evidence>
<sequence>MPAITRHPRPGEPRYLEDFKVGDLTETSGFAVTRDMILSFAEQYDPQPMHLDETAARDTVFGELVGSGWQTLAVTMRLLLDARLLGGTPIVGAELRDIRFHAPMRPGDVLRARAEVIAIRPSQSRPDRGFMDVRVTTTNSEGVTLVTQRWSLVVPRRPDFQKVAF</sequence>
<feature type="domain" description="MaoC-like" evidence="1">
    <location>
        <begin position="29"/>
        <end position="123"/>
    </location>
</feature>
<gene>
    <name evidence="2" type="ORF">RSP824_23085</name>
    <name evidence="3" type="ORF">RUN1985_v1_1550005</name>
</gene>
<dbReference type="SUPFAM" id="SSF54637">
    <property type="entry name" value="Thioesterase/thiol ester dehydrase-isomerase"/>
    <property type="match status" value="1"/>
</dbReference>
<dbReference type="AlphaFoldDB" id="A0A0K1ZTZ7"/>
<dbReference type="InterPro" id="IPR029069">
    <property type="entry name" value="HotDog_dom_sf"/>
</dbReference>
<dbReference type="EMBL" id="CP025742">
    <property type="protein sequence ID" value="AYA49685.1"/>
    <property type="molecule type" value="Genomic_DNA"/>
</dbReference>
<reference evidence="3" key="1">
    <citation type="submission" date="2015-10" db="EMBL/GenBank/DDBJ databases">
        <authorList>
            <person name="Gilbert D.G."/>
        </authorList>
    </citation>
    <scope>NUCLEOTIDE SEQUENCE</scope>
    <source>
        <strain evidence="3">Phyl III-seqv23</strain>
    </source>
</reference>